<feature type="region of interest" description="Disordered" evidence="11">
    <location>
        <begin position="963"/>
        <end position="982"/>
    </location>
</feature>
<dbReference type="InterPro" id="IPR032675">
    <property type="entry name" value="LRR_dom_sf"/>
</dbReference>
<dbReference type="InterPro" id="IPR003591">
    <property type="entry name" value="Leu-rich_rpt_typical-subtyp"/>
</dbReference>
<comment type="subcellular location">
    <subcellularLocation>
        <location evidence="1">Cell membrane</location>
        <topology evidence="1">Single-pass type I membrane protein</topology>
    </subcellularLocation>
</comment>
<dbReference type="FunFam" id="3.80.10.10:FF:000213">
    <property type="entry name" value="Tyrosine-sulfated glycopeptide receptor 1"/>
    <property type="match status" value="1"/>
</dbReference>
<keyword evidence="9 12" id="KW-0472">Membrane</keyword>
<name>A0A199UKR0_ANACO</name>
<keyword evidence="8 12" id="KW-1133">Transmembrane helix</keyword>
<reference evidence="14 15" key="1">
    <citation type="journal article" date="2016" name="DNA Res.">
        <title>The draft genome of MD-2 pineapple using hybrid error correction of long reads.</title>
        <authorList>
            <person name="Redwan R.M."/>
            <person name="Saidin A."/>
            <person name="Kumar S.V."/>
        </authorList>
    </citation>
    <scope>NUCLEOTIDE SEQUENCE [LARGE SCALE GENOMIC DNA]</scope>
    <source>
        <strain evidence="15">cv. MD2</strain>
        <tissue evidence="14">Leaf</tissue>
    </source>
</reference>
<feature type="domain" description="Leucine-rich repeat-containing N-terminal plant-type" evidence="13">
    <location>
        <begin position="166"/>
        <end position="208"/>
    </location>
</feature>
<evidence type="ECO:0000256" key="9">
    <source>
        <dbReference type="ARBA" id="ARBA00023136"/>
    </source>
</evidence>
<dbReference type="InterPro" id="IPR001611">
    <property type="entry name" value="Leu-rich_rpt"/>
</dbReference>
<dbReference type="InterPro" id="IPR046956">
    <property type="entry name" value="RLP23-like"/>
</dbReference>
<evidence type="ECO:0000256" key="10">
    <source>
        <dbReference type="ARBA" id="ARBA00023180"/>
    </source>
</evidence>
<keyword evidence="7" id="KW-0677">Repeat</keyword>
<evidence type="ECO:0000256" key="6">
    <source>
        <dbReference type="ARBA" id="ARBA00022729"/>
    </source>
</evidence>
<dbReference type="Pfam" id="PF00560">
    <property type="entry name" value="LRR_1"/>
    <property type="match status" value="6"/>
</dbReference>
<feature type="transmembrane region" description="Helical" evidence="12">
    <location>
        <begin position="993"/>
        <end position="1017"/>
    </location>
</feature>
<dbReference type="SUPFAM" id="SSF52058">
    <property type="entry name" value="L domain-like"/>
    <property type="match status" value="1"/>
</dbReference>
<protein>
    <submittedName>
        <fullName evidence="14">Receptor-like protein 12</fullName>
    </submittedName>
</protein>
<evidence type="ECO:0000256" key="12">
    <source>
        <dbReference type="SAM" id="Phobius"/>
    </source>
</evidence>
<dbReference type="Gene3D" id="3.80.10.10">
    <property type="entry name" value="Ribonuclease Inhibitor"/>
    <property type="match status" value="4"/>
</dbReference>
<evidence type="ECO:0000256" key="8">
    <source>
        <dbReference type="ARBA" id="ARBA00022989"/>
    </source>
</evidence>
<dbReference type="Pfam" id="PF13855">
    <property type="entry name" value="LRR_8"/>
    <property type="match status" value="1"/>
</dbReference>
<comment type="caution">
    <text evidence="14">The sequence shown here is derived from an EMBL/GenBank/DDBJ whole genome shotgun (WGS) entry which is preliminary data.</text>
</comment>
<dbReference type="PANTHER" id="PTHR48061">
    <property type="entry name" value="LEUCINE-RICH REPEAT RECEPTOR PROTEIN KINASE EMS1-LIKE-RELATED"/>
    <property type="match status" value="1"/>
</dbReference>
<keyword evidence="14" id="KW-0675">Receptor</keyword>
<dbReference type="InterPro" id="IPR013210">
    <property type="entry name" value="LRR_N_plant-typ"/>
</dbReference>
<evidence type="ECO:0000256" key="1">
    <source>
        <dbReference type="ARBA" id="ARBA00004251"/>
    </source>
</evidence>
<organism evidence="14 15">
    <name type="scientific">Ananas comosus</name>
    <name type="common">Pineapple</name>
    <name type="synonym">Ananas ananas</name>
    <dbReference type="NCBI Taxonomy" id="4615"/>
    <lineage>
        <taxon>Eukaryota</taxon>
        <taxon>Viridiplantae</taxon>
        <taxon>Streptophyta</taxon>
        <taxon>Embryophyta</taxon>
        <taxon>Tracheophyta</taxon>
        <taxon>Spermatophyta</taxon>
        <taxon>Magnoliopsida</taxon>
        <taxon>Liliopsida</taxon>
        <taxon>Poales</taxon>
        <taxon>Bromeliaceae</taxon>
        <taxon>Bromelioideae</taxon>
        <taxon>Ananas</taxon>
    </lineage>
</organism>
<dbReference type="GO" id="GO:0005886">
    <property type="term" value="C:plasma membrane"/>
    <property type="evidence" value="ECO:0007669"/>
    <property type="project" value="UniProtKB-SubCell"/>
</dbReference>
<keyword evidence="3" id="KW-1003">Cell membrane</keyword>
<evidence type="ECO:0000256" key="5">
    <source>
        <dbReference type="ARBA" id="ARBA00022692"/>
    </source>
</evidence>
<evidence type="ECO:0000256" key="7">
    <source>
        <dbReference type="ARBA" id="ARBA00022737"/>
    </source>
</evidence>
<proteinExistence type="inferred from homology"/>
<comment type="similarity">
    <text evidence="2">Belongs to the RLP family.</text>
</comment>
<dbReference type="EMBL" id="LSRQ01007032">
    <property type="protein sequence ID" value="OAY65308.1"/>
    <property type="molecule type" value="Genomic_DNA"/>
</dbReference>
<dbReference type="PANTHER" id="PTHR48061:SF2">
    <property type="entry name" value="RECEPTOR LIKE PROTEIN 30-LIKE"/>
    <property type="match status" value="1"/>
</dbReference>
<keyword evidence="6" id="KW-0732">Signal</keyword>
<dbReference type="SMART" id="SM00369">
    <property type="entry name" value="LRR_TYP"/>
    <property type="match status" value="8"/>
</dbReference>
<dbReference type="AlphaFoldDB" id="A0A199UKR0"/>
<evidence type="ECO:0000256" key="2">
    <source>
        <dbReference type="ARBA" id="ARBA00009592"/>
    </source>
</evidence>
<evidence type="ECO:0000259" key="13">
    <source>
        <dbReference type="Pfam" id="PF08263"/>
    </source>
</evidence>
<evidence type="ECO:0000256" key="4">
    <source>
        <dbReference type="ARBA" id="ARBA00022614"/>
    </source>
</evidence>
<accession>A0A199UKR0</accession>
<dbReference type="SUPFAM" id="SSF52047">
    <property type="entry name" value="RNI-like"/>
    <property type="match status" value="1"/>
</dbReference>
<evidence type="ECO:0000313" key="14">
    <source>
        <dbReference type="EMBL" id="OAY65308.1"/>
    </source>
</evidence>
<gene>
    <name evidence="14" type="ORF">ACMD2_17561</name>
</gene>
<evidence type="ECO:0000313" key="15">
    <source>
        <dbReference type="Proteomes" id="UP000092600"/>
    </source>
</evidence>
<feature type="compositionally biased region" description="Low complexity" evidence="11">
    <location>
        <begin position="65"/>
        <end position="79"/>
    </location>
</feature>
<evidence type="ECO:0000256" key="3">
    <source>
        <dbReference type="ARBA" id="ARBA00022475"/>
    </source>
</evidence>
<dbReference type="Pfam" id="PF08263">
    <property type="entry name" value="LRRNT_2"/>
    <property type="match status" value="1"/>
</dbReference>
<keyword evidence="10" id="KW-0325">Glycoprotein</keyword>
<sequence length="1031" mass="112097">MARAPMVEDDYETEEKKQAAADVLYHYSQFVMVCIGEGVRPTDLRLHLMKELSGLPSSLKKEPFPASSSPDSIGASSSGMAKGEKNKLSSCVLIVGWSMRTTESQSQSTPLLPPILLSTCSNSSIVCSLPYSMGFCHRSLFLPLFHLLASVLSSNGSATVTARCLPTEGSLLLQLKRELYRSKQDYNSNLISWQYGTDCCRWEGVVCDPVSAQVTSLDLSSRRISGKIVSTSALFNLTSLHYLNLASIFFNPTALPASGFERLTKLTHLNISNTGFVGQVPIGIAHLTNLISLDLSGGYVAISDFILNTSDRLILHDPSLRTLIGNLSNLRELYLDGSFISSEGSDWCRALSVSVPLLQVLSLPGCSLSGPIDPSLARLSSLTTINLEYNNFSSTVLESFANFSSLSSLQLASCSLKGLFPQKVFQFKNLTHLDVSDNPMLFGNLPDFYLDNSLEILMLRGTRFSGAIPNSIGYLKFLTTLDLSGCSFWGSIPSSIFTLTQLSYVNLSSNNFNGSCFTGATPNSIGYLESLTIHGAIPLWIWGIGQNNLAHLILSHNMLTNFERSLSILPLPSIEHLDLSYNMLDGPVPLPQGTDYVVLDYSNNRFSSIPPNISSYLRSAPFLQLSRNHLIGNIPTSICEVGDLEVLDLSYNRFTGSIPSCLIEGYNNLYALNLRGNRLLRGTTLPNNISRECRLEALILNGKGIEGPLPKSLANCGWLRVLDLGNNRIVDSFPFWLGNLSMLQVLILGSNQFYGSVELPPQGERSDYHFPSLTILDLSSNIFTGNLSWSLFENLTAMMVTSSADTQVLALISYGFFSDFNGAIDYLATASVIDKGQDITLEKILTGFTLINLSNNQFHGAIPEVIGNLRLLRGLNMSHNAFTGGIPSGFGGLAQLESLDLSSNGLLGEIPESLTSLTFLASLNLSYNSLVGRIPLDNQFATFANSSFEGNVGLCGSPLSKQCNGDSSPTSPAPVSPSSTSKHGAWKHRVATILLFLFVGLGFGVGFASVIVFQVVCRAGRIWLNKLFIRR</sequence>
<dbReference type="STRING" id="4615.A0A199UKR0"/>
<feature type="region of interest" description="Disordered" evidence="11">
    <location>
        <begin position="57"/>
        <end position="83"/>
    </location>
</feature>
<keyword evidence="4" id="KW-0433">Leucine-rich repeat</keyword>
<dbReference type="Proteomes" id="UP000092600">
    <property type="component" value="Unassembled WGS sequence"/>
</dbReference>
<keyword evidence="5 12" id="KW-0812">Transmembrane</keyword>
<evidence type="ECO:0000256" key="11">
    <source>
        <dbReference type="SAM" id="MobiDB-lite"/>
    </source>
</evidence>